<dbReference type="SUPFAM" id="SSF50800">
    <property type="entry name" value="PK beta-barrel domain-like"/>
    <property type="match status" value="1"/>
</dbReference>
<name>A0AAD5P8K8_9FUNG</name>
<dbReference type="Pfam" id="PF03473">
    <property type="entry name" value="MOSC"/>
    <property type="match status" value="1"/>
</dbReference>
<gene>
    <name evidence="2" type="ORF">BDA99DRAFT_525212</name>
</gene>
<keyword evidence="3" id="KW-1185">Reference proteome</keyword>
<sequence length="326" mass="36402">MPTANQIKLSAIRAYPIKSCHGVELTEGHITNMGLSIDRRFMFIEAESGRFITQRKYSSMALIRPLVDPVADTLTLTAEGQPDLVLPFHPEKLGRKYNATLWKDKLNVFDMGDEASKWIGNFMESHRDHHKSNPTGDIDFDAPFPELRLVTLDDPTNGQYSRPSLDSLPGIHSPFSDWSPISFGCEASLEDVNRGLKETGVTNESIPINRFRNNLTFSGTIPWEEDEWLVVKIGEVTFYVIRHTARCPVPGIDQDTAKKDSWGGVTEYLSKVRNIPPKPGMNNGCFCVDVAPLTSGTIRVGDSVEILERIPAKYVEHPVPPRPSSP</sequence>
<dbReference type="InterPro" id="IPR005302">
    <property type="entry name" value="MoCF_Sase_C"/>
</dbReference>
<dbReference type="Pfam" id="PF03476">
    <property type="entry name" value="MOSC_N"/>
    <property type="match status" value="1"/>
</dbReference>
<dbReference type="AlphaFoldDB" id="A0AAD5P8K8"/>
<dbReference type="GO" id="GO:0003824">
    <property type="term" value="F:catalytic activity"/>
    <property type="evidence" value="ECO:0007669"/>
    <property type="project" value="InterPro"/>
</dbReference>
<dbReference type="PANTHER" id="PTHR14237:SF19">
    <property type="entry name" value="MITOCHONDRIAL AMIDOXIME REDUCING COMPONENT 1"/>
    <property type="match status" value="1"/>
</dbReference>
<dbReference type="GO" id="GO:0030151">
    <property type="term" value="F:molybdenum ion binding"/>
    <property type="evidence" value="ECO:0007669"/>
    <property type="project" value="InterPro"/>
</dbReference>
<evidence type="ECO:0000313" key="3">
    <source>
        <dbReference type="Proteomes" id="UP001209540"/>
    </source>
</evidence>
<dbReference type="SUPFAM" id="SSF141673">
    <property type="entry name" value="MOSC N-terminal domain-like"/>
    <property type="match status" value="1"/>
</dbReference>
<feature type="domain" description="MOSC" evidence="1">
    <location>
        <begin position="142"/>
        <end position="307"/>
    </location>
</feature>
<dbReference type="Proteomes" id="UP001209540">
    <property type="component" value="Unassembled WGS sequence"/>
</dbReference>
<dbReference type="PANTHER" id="PTHR14237">
    <property type="entry name" value="MOLYBDOPTERIN COFACTOR SULFURASE MOSC"/>
    <property type="match status" value="1"/>
</dbReference>
<reference evidence="2" key="2">
    <citation type="submission" date="2023-02" db="EMBL/GenBank/DDBJ databases">
        <authorList>
            <consortium name="DOE Joint Genome Institute"/>
            <person name="Mondo S.J."/>
            <person name="Chang Y."/>
            <person name="Wang Y."/>
            <person name="Ahrendt S."/>
            <person name="Andreopoulos W."/>
            <person name="Barry K."/>
            <person name="Beard J."/>
            <person name="Benny G.L."/>
            <person name="Blankenship S."/>
            <person name="Bonito G."/>
            <person name="Cuomo C."/>
            <person name="Desiro A."/>
            <person name="Gervers K.A."/>
            <person name="Hundley H."/>
            <person name="Kuo A."/>
            <person name="LaButti K."/>
            <person name="Lang B.F."/>
            <person name="Lipzen A."/>
            <person name="O'Donnell K."/>
            <person name="Pangilinan J."/>
            <person name="Reynolds N."/>
            <person name="Sandor L."/>
            <person name="Smith M.W."/>
            <person name="Tsang A."/>
            <person name="Grigoriev I.V."/>
            <person name="Stajich J.E."/>
            <person name="Spatafora J.W."/>
        </authorList>
    </citation>
    <scope>NUCLEOTIDE SEQUENCE</scope>
    <source>
        <strain evidence="2">RSA 2281</strain>
    </source>
</reference>
<dbReference type="InterPro" id="IPR011037">
    <property type="entry name" value="Pyrv_Knase-like_insert_dom_sf"/>
</dbReference>
<comment type="caution">
    <text evidence="2">The sequence shown here is derived from an EMBL/GenBank/DDBJ whole genome shotgun (WGS) entry which is preliminary data.</text>
</comment>
<dbReference type="GO" id="GO:0030170">
    <property type="term" value="F:pyridoxal phosphate binding"/>
    <property type="evidence" value="ECO:0007669"/>
    <property type="project" value="InterPro"/>
</dbReference>
<proteinExistence type="predicted"/>
<dbReference type="EMBL" id="JAIXMP010000039">
    <property type="protein sequence ID" value="KAI9248250.1"/>
    <property type="molecule type" value="Genomic_DNA"/>
</dbReference>
<accession>A0AAD5P8K8</accession>
<protein>
    <recommendedName>
        <fullName evidence="1">MOSC domain-containing protein</fullName>
    </recommendedName>
</protein>
<reference evidence="2" key="1">
    <citation type="journal article" date="2022" name="IScience">
        <title>Evolution of zygomycete secretomes and the origins of terrestrial fungal ecologies.</title>
        <authorList>
            <person name="Chang Y."/>
            <person name="Wang Y."/>
            <person name="Mondo S."/>
            <person name="Ahrendt S."/>
            <person name="Andreopoulos W."/>
            <person name="Barry K."/>
            <person name="Beard J."/>
            <person name="Benny G.L."/>
            <person name="Blankenship S."/>
            <person name="Bonito G."/>
            <person name="Cuomo C."/>
            <person name="Desiro A."/>
            <person name="Gervers K.A."/>
            <person name="Hundley H."/>
            <person name="Kuo A."/>
            <person name="LaButti K."/>
            <person name="Lang B.F."/>
            <person name="Lipzen A."/>
            <person name="O'Donnell K."/>
            <person name="Pangilinan J."/>
            <person name="Reynolds N."/>
            <person name="Sandor L."/>
            <person name="Smith M.E."/>
            <person name="Tsang A."/>
            <person name="Grigoriev I.V."/>
            <person name="Stajich J.E."/>
            <person name="Spatafora J.W."/>
        </authorList>
    </citation>
    <scope>NUCLEOTIDE SEQUENCE</scope>
    <source>
        <strain evidence="2">RSA 2281</strain>
    </source>
</reference>
<dbReference type="InterPro" id="IPR005303">
    <property type="entry name" value="MOCOS_middle"/>
</dbReference>
<dbReference type="PROSITE" id="PS51340">
    <property type="entry name" value="MOSC"/>
    <property type="match status" value="1"/>
</dbReference>
<evidence type="ECO:0000259" key="1">
    <source>
        <dbReference type="PROSITE" id="PS51340"/>
    </source>
</evidence>
<evidence type="ECO:0000313" key="2">
    <source>
        <dbReference type="EMBL" id="KAI9248250.1"/>
    </source>
</evidence>
<organism evidence="2 3">
    <name type="scientific">Phascolomyces articulosus</name>
    <dbReference type="NCBI Taxonomy" id="60185"/>
    <lineage>
        <taxon>Eukaryota</taxon>
        <taxon>Fungi</taxon>
        <taxon>Fungi incertae sedis</taxon>
        <taxon>Mucoromycota</taxon>
        <taxon>Mucoromycotina</taxon>
        <taxon>Mucoromycetes</taxon>
        <taxon>Mucorales</taxon>
        <taxon>Lichtheimiaceae</taxon>
        <taxon>Phascolomyces</taxon>
    </lineage>
</organism>